<feature type="domain" description="Replication protein A 70 kDa DNA-binding subunit B/D first OB fold" evidence="1">
    <location>
        <begin position="9"/>
        <end position="102"/>
    </location>
</feature>
<dbReference type="EMBL" id="LNRQ01000007">
    <property type="protein sequence ID" value="KZM87218.1"/>
    <property type="molecule type" value="Genomic_DNA"/>
</dbReference>
<reference evidence="3" key="2">
    <citation type="submission" date="2022-03" db="EMBL/GenBank/DDBJ databases">
        <title>Draft title - Genomic analysis of global carrot germplasm unveils the trajectory of domestication and the origin of high carotenoid orange carrot.</title>
        <authorList>
            <person name="Iorizzo M."/>
            <person name="Ellison S."/>
            <person name="Senalik D."/>
            <person name="Macko-Podgorni A."/>
            <person name="Grzebelus D."/>
            <person name="Bostan H."/>
            <person name="Rolling W."/>
            <person name="Curaba J."/>
            <person name="Simon P."/>
        </authorList>
    </citation>
    <scope>NUCLEOTIDE SEQUENCE</scope>
    <source>
        <tissue evidence="3">Leaf</tissue>
    </source>
</reference>
<dbReference type="CDD" id="cd04480">
    <property type="entry name" value="RPA1_DBD_A_like"/>
    <property type="match status" value="1"/>
</dbReference>
<dbReference type="Proteomes" id="UP000077755">
    <property type="component" value="Chromosome 7"/>
</dbReference>
<dbReference type="InterPro" id="IPR012340">
    <property type="entry name" value="NA-bd_OB-fold"/>
</dbReference>
<gene>
    <name evidence="2" type="ORF">DCAR_024352</name>
    <name evidence="3" type="ORF">DCAR_0728269</name>
</gene>
<keyword evidence="4" id="KW-1185">Reference proteome</keyword>
<dbReference type="SUPFAM" id="SSF50249">
    <property type="entry name" value="Nucleic acid-binding proteins"/>
    <property type="match status" value="1"/>
</dbReference>
<protein>
    <recommendedName>
        <fullName evidence="1">Replication protein A 70 kDa DNA-binding subunit B/D first OB fold domain-containing protein</fullName>
    </recommendedName>
</protein>
<evidence type="ECO:0000313" key="2">
    <source>
        <dbReference type="EMBL" id="KZM87218.1"/>
    </source>
</evidence>
<organism evidence="2">
    <name type="scientific">Daucus carota subsp. sativus</name>
    <name type="common">Carrot</name>
    <dbReference type="NCBI Taxonomy" id="79200"/>
    <lineage>
        <taxon>Eukaryota</taxon>
        <taxon>Viridiplantae</taxon>
        <taxon>Streptophyta</taxon>
        <taxon>Embryophyta</taxon>
        <taxon>Tracheophyta</taxon>
        <taxon>Spermatophyta</taxon>
        <taxon>Magnoliopsida</taxon>
        <taxon>eudicotyledons</taxon>
        <taxon>Gunneridae</taxon>
        <taxon>Pentapetalae</taxon>
        <taxon>asterids</taxon>
        <taxon>campanulids</taxon>
        <taxon>Apiales</taxon>
        <taxon>Apiaceae</taxon>
        <taxon>Apioideae</taxon>
        <taxon>Scandiceae</taxon>
        <taxon>Daucinae</taxon>
        <taxon>Daucus</taxon>
        <taxon>Daucus sect. Daucus</taxon>
    </lineage>
</organism>
<proteinExistence type="predicted"/>
<dbReference type="PANTHER" id="PTHR47165">
    <property type="entry name" value="OS03G0429900 PROTEIN"/>
    <property type="match status" value="1"/>
</dbReference>
<reference evidence="2" key="1">
    <citation type="journal article" date="2016" name="Nat. Genet.">
        <title>A high-quality carrot genome assembly provides new insights into carotenoid accumulation and asterid genome evolution.</title>
        <authorList>
            <person name="Iorizzo M."/>
            <person name="Ellison S."/>
            <person name="Senalik D."/>
            <person name="Zeng P."/>
            <person name="Satapoomin P."/>
            <person name="Huang J."/>
            <person name="Bowman M."/>
            <person name="Iovene M."/>
            <person name="Sanseverino W."/>
            <person name="Cavagnaro P."/>
            <person name="Yildiz M."/>
            <person name="Macko-Podgorni A."/>
            <person name="Moranska E."/>
            <person name="Grzebelus E."/>
            <person name="Grzebelus D."/>
            <person name="Ashrafi H."/>
            <person name="Zheng Z."/>
            <person name="Cheng S."/>
            <person name="Spooner D."/>
            <person name="Van Deynze A."/>
            <person name="Simon P."/>
        </authorList>
    </citation>
    <scope>NUCLEOTIDE SEQUENCE [LARGE SCALE GENOMIC DNA]</scope>
    <source>
        <tissue evidence="2">Leaf</tissue>
    </source>
</reference>
<dbReference type="InterPro" id="IPR003871">
    <property type="entry name" value="RFA1B/D_OB_1st"/>
</dbReference>
<dbReference type="EMBL" id="CP093349">
    <property type="protein sequence ID" value="WOH08820.1"/>
    <property type="molecule type" value="Genomic_DNA"/>
</dbReference>
<dbReference type="Gramene" id="KZM87218">
    <property type="protein sequence ID" value="KZM87218"/>
    <property type="gene ID" value="DCAR_024352"/>
</dbReference>
<accession>A0A164T913</accession>
<sequence>MISNLRASTRTNWRIKVRVTRIWRGITHNGEVAGINLIVVDALSGRIHAWIPAQNMNQYENLLIEGATYDVNNFFVRRYPTRNVHRCFQNDIFIHFNHMTEVFVTGGVNYIPNHVFQFSDLSSVMEPASQNEFLIDVGIVEQFHPISTFINKYNQQKDCDAELTNMPATRFFINPIHEAAEDLRDALRLAEWREDE</sequence>
<dbReference type="Pfam" id="PF02721">
    <property type="entry name" value="DUF223"/>
    <property type="match status" value="1"/>
</dbReference>
<evidence type="ECO:0000313" key="4">
    <source>
        <dbReference type="Proteomes" id="UP000077755"/>
    </source>
</evidence>
<name>A0A164T913_DAUCS</name>
<evidence type="ECO:0000259" key="1">
    <source>
        <dbReference type="Pfam" id="PF02721"/>
    </source>
</evidence>
<evidence type="ECO:0000313" key="3">
    <source>
        <dbReference type="EMBL" id="WOH08820.1"/>
    </source>
</evidence>
<dbReference type="PANTHER" id="PTHR47165:SF4">
    <property type="entry name" value="OS03G0429900 PROTEIN"/>
    <property type="match status" value="1"/>
</dbReference>
<dbReference type="Gene3D" id="2.40.50.140">
    <property type="entry name" value="Nucleic acid-binding proteins"/>
    <property type="match status" value="1"/>
</dbReference>
<dbReference type="AlphaFoldDB" id="A0A164T913"/>